<dbReference type="PROSITE" id="PS00089">
    <property type="entry name" value="RIBORED_LARGE"/>
    <property type="match status" value="1"/>
</dbReference>
<dbReference type="GO" id="GO:0009263">
    <property type="term" value="P:deoxyribonucleotide biosynthetic process"/>
    <property type="evidence" value="ECO:0007669"/>
    <property type="project" value="UniProtKB-KW"/>
</dbReference>
<dbReference type="PANTHER" id="PTHR11573">
    <property type="entry name" value="RIBONUCLEOSIDE-DIPHOSPHATE REDUCTASE LARGE CHAIN"/>
    <property type="match status" value="1"/>
</dbReference>
<dbReference type="Pfam" id="PF00462">
    <property type="entry name" value="Glutaredoxin"/>
    <property type="match status" value="1"/>
</dbReference>
<dbReference type="Pfam" id="PF00317">
    <property type="entry name" value="Ribonuc_red_lgN"/>
    <property type="match status" value="1"/>
</dbReference>
<dbReference type="InterPro" id="IPR036844">
    <property type="entry name" value="Hint_dom_sf"/>
</dbReference>
<dbReference type="InterPro" id="IPR004860">
    <property type="entry name" value="LAGLIDADG_dom"/>
</dbReference>
<dbReference type="InterPro" id="IPR003587">
    <property type="entry name" value="Hint_dom_N"/>
</dbReference>
<dbReference type="SUPFAM" id="SSF51998">
    <property type="entry name" value="PFL-like glycyl radical enzymes"/>
    <property type="match status" value="1"/>
</dbReference>
<dbReference type="InterPro" id="IPR013346">
    <property type="entry name" value="NrdE_NrdA_C"/>
</dbReference>
<dbReference type="PROSITE" id="PS50817">
    <property type="entry name" value="INTEIN_N_TER"/>
    <property type="match status" value="1"/>
</dbReference>
<evidence type="ECO:0000256" key="1">
    <source>
        <dbReference type="ARBA" id="ARBA00010406"/>
    </source>
</evidence>
<evidence type="ECO:0000256" key="2">
    <source>
        <dbReference type="ARBA" id="ARBA00012274"/>
    </source>
</evidence>
<evidence type="ECO:0000259" key="10">
    <source>
        <dbReference type="PROSITE" id="PS51161"/>
    </source>
</evidence>
<dbReference type="EC" id="1.17.4.1" evidence="2"/>
<keyword evidence="6" id="KW-0067">ATP-binding</keyword>
<dbReference type="Gene3D" id="3.20.70.20">
    <property type="match status" value="2"/>
</dbReference>
<keyword evidence="9" id="KW-0215">Deoxyribonucleotide synthesis</keyword>
<sequence>MNQEEFVVKRNGVSQPVSFDKILARIKAKCNGDLSVNQTQLTSKIIARLYDGIKTKEIDELTAQQCASLATTHPDYGILSSRILISNHQKNTDKDFAFVINRLYHFKDIHGENHPLISDKLFKIVNDPYNCGKIQSWFDFDRDYLLDYFGFKTLERAYLMKINGIVVERPQHMWMRVALGIHGDDLDSAKETYDLMSQKYFTHATPTLFNAGTPRPQMSSCYLLAMEGDSIDGIYNTLKDCALISKWAGGIGLHMSNVRASGSHIRGTNGTSNGIVPMLRVFNDTARYVDQGGGKRSGSFAIYIEPWHGDIESFLDMKKNHGDEDQRARDLFYALWIPDLFMKRVKEDKEWTLMCPNQCPGLSDVFGNNFEKLYTKYEKENKGIKTVKARDIWFKILDSQIETGNPYMLYKNACNSKSNQKNLGTIKSSNLCVAPETKILTDKGHIEIQTLKNKTVNVWNGKEFSETTVKQTSDDSELITVDFSDGSKLTCTKYHKFYIQTKYPTSKMKQDIIKSKNVSIVEAQNLKPGMKLIKCAYPIIDNKNELKSAYTNGIFSADGTYCNNTHKEQKCNFKSLEGKSFCKRHIDYQINNEVNEYCCGISYTKKAHISLYGEKIKLLEYLDYRSVGQKKDNKLNVTLPVDLKDKFFVPTNHSLKSKLDWFAGYCDGDGCIAQNDKNQALQISCIHKDFLLKIKLMLQTCGIASKVTLNMNERLSNLPDGRGGMGYYKSKKLWRILVGSNDLQKLLDLGFSPKRLIIDKHTPQRNATQFVKISKITDNNRTDKTFCFNEPLRNAGIFNGVISKNCTEIIEYSDENETAVCNLASIALAKFVKYTMPSKDKKVIIHTKNNCKWCKRAKSFFTKRNIPFEEILYTSKETQEKFIEEYKTFPQIFIGDYKLGGFADLNNCSIFKPYYDYDELHKITKVITTNLNKVIDVNFYPTEKTKRSNMRHRPIGLGVQGLADTYALLNVPYHSEEAKIINSQIFETIYHAALERSMELSTKHGSYETFKGSPSSNGILQFDMWNISPTRYDWQTLKNNIVKNGLRNSLLVAPMPTASTSQILGFNECFEPFTNNIYVRRTIAGEFVVVNKYLLEELINLDLWTDEIKNKIIADNGSIQNVEVIPSHIKEKYKIVWEIPMKHILEMCADRGAFICQSQSTNLWMKDPNYNKLNAMHFFAWKKGLKTGIYYLRTKAKAAPQQFTIEPDKKTTDLDEEEECLMCGS</sequence>
<evidence type="ECO:0000256" key="5">
    <source>
        <dbReference type="ARBA" id="ARBA00022813"/>
    </source>
</evidence>
<reference evidence="11" key="1">
    <citation type="journal article" date="2020" name="Nature">
        <title>Giant virus diversity and host interactions through global metagenomics.</title>
        <authorList>
            <person name="Schulz F."/>
            <person name="Roux S."/>
            <person name="Paez-Espino D."/>
            <person name="Jungbluth S."/>
            <person name="Walsh D.A."/>
            <person name="Denef V.J."/>
            <person name="McMahon K.D."/>
            <person name="Konstantinidis K.T."/>
            <person name="Eloe-Fadrosh E.A."/>
            <person name="Kyrpides N.C."/>
            <person name="Woyke T."/>
        </authorList>
    </citation>
    <scope>NUCLEOTIDE SEQUENCE</scope>
    <source>
        <strain evidence="11">GVMAG-M-3300024261-37</strain>
    </source>
</reference>
<dbReference type="UniPathway" id="UPA00326"/>
<evidence type="ECO:0000313" key="11">
    <source>
        <dbReference type="EMBL" id="QHT94824.1"/>
    </source>
</evidence>
<organism evidence="11">
    <name type="scientific">viral metagenome</name>
    <dbReference type="NCBI Taxonomy" id="1070528"/>
    <lineage>
        <taxon>unclassified sequences</taxon>
        <taxon>metagenomes</taxon>
        <taxon>organismal metagenomes</taxon>
    </lineage>
</organism>
<dbReference type="Pfam" id="PF02867">
    <property type="entry name" value="Ribonuc_red_lgC"/>
    <property type="match status" value="2"/>
</dbReference>
<dbReference type="Gene3D" id="3.10.28.10">
    <property type="entry name" value="Homing endonucleases"/>
    <property type="match status" value="1"/>
</dbReference>
<keyword evidence="4" id="KW-0547">Nucleotide-binding</keyword>
<dbReference type="GO" id="GO:0005971">
    <property type="term" value="C:ribonucleoside-diphosphate reductase complex"/>
    <property type="evidence" value="ECO:0007669"/>
    <property type="project" value="TreeGrafter"/>
</dbReference>
<dbReference type="InterPro" id="IPR013509">
    <property type="entry name" value="RNR_lsu_N"/>
</dbReference>
<dbReference type="Gene3D" id="3.40.30.10">
    <property type="entry name" value="Glutaredoxin"/>
    <property type="match status" value="1"/>
</dbReference>
<dbReference type="AlphaFoldDB" id="A0A6C0INP5"/>
<dbReference type="PROSITE" id="PS51161">
    <property type="entry name" value="ATP_CONE"/>
    <property type="match status" value="1"/>
</dbReference>
<evidence type="ECO:0000256" key="4">
    <source>
        <dbReference type="ARBA" id="ARBA00022741"/>
    </source>
</evidence>
<accession>A0A6C0INP5</accession>
<evidence type="ECO:0000256" key="6">
    <source>
        <dbReference type="ARBA" id="ARBA00022840"/>
    </source>
</evidence>
<dbReference type="InterPro" id="IPR006141">
    <property type="entry name" value="Intein_N"/>
</dbReference>
<keyword evidence="5" id="KW-0068">Autocatalytic cleavage</keyword>
<dbReference type="GO" id="GO:0004519">
    <property type="term" value="F:endonuclease activity"/>
    <property type="evidence" value="ECO:0007669"/>
    <property type="project" value="InterPro"/>
</dbReference>
<comment type="similarity">
    <text evidence="1">Belongs to the ribonucleoside diphosphate reductase large chain family.</text>
</comment>
<dbReference type="EMBL" id="MN740232">
    <property type="protein sequence ID" value="QHT94824.1"/>
    <property type="molecule type" value="Genomic_DNA"/>
</dbReference>
<dbReference type="SMART" id="SM00306">
    <property type="entry name" value="HintN"/>
    <property type="match status" value="1"/>
</dbReference>
<dbReference type="PANTHER" id="PTHR11573:SF6">
    <property type="entry name" value="RIBONUCLEOSIDE-DIPHOSPHATE REDUCTASE LARGE SUBUNIT"/>
    <property type="match status" value="1"/>
</dbReference>
<dbReference type="SUPFAM" id="SSF48168">
    <property type="entry name" value="R1 subunit of ribonucleotide reductase, N-terminal domain"/>
    <property type="match status" value="1"/>
</dbReference>
<evidence type="ECO:0000256" key="9">
    <source>
        <dbReference type="ARBA" id="ARBA00023116"/>
    </source>
</evidence>
<dbReference type="Pfam" id="PF14528">
    <property type="entry name" value="LAGLIDADG_3"/>
    <property type="match status" value="1"/>
</dbReference>
<dbReference type="InterPro" id="IPR002109">
    <property type="entry name" value="Glutaredoxin"/>
</dbReference>
<dbReference type="NCBIfam" id="TIGR02506">
    <property type="entry name" value="NrdE_NrdA"/>
    <property type="match status" value="1"/>
</dbReference>
<evidence type="ECO:0000256" key="7">
    <source>
        <dbReference type="ARBA" id="ARBA00023000"/>
    </source>
</evidence>
<protein>
    <recommendedName>
        <fullName evidence="2">ribonucleoside-diphosphate reductase</fullName>
        <ecNumber evidence="2">1.17.4.1</ecNumber>
    </recommendedName>
</protein>
<dbReference type="NCBIfam" id="TIGR01445">
    <property type="entry name" value="intein_Nterm"/>
    <property type="match status" value="1"/>
</dbReference>
<dbReference type="GO" id="GO:0016539">
    <property type="term" value="P:intein-mediated protein splicing"/>
    <property type="evidence" value="ECO:0007669"/>
    <property type="project" value="InterPro"/>
</dbReference>
<keyword evidence="3" id="KW-0021">Allosteric enzyme</keyword>
<feature type="domain" description="ATP-cone" evidence="10">
    <location>
        <begin position="5"/>
        <end position="94"/>
    </location>
</feature>
<dbReference type="GO" id="GO:0004748">
    <property type="term" value="F:ribonucleoside-diphosphate reductase activity, thioredoxin disulfide as acceptor"/>
    <property type="evidence" value="ECO:0007669"/>
    <property type="project" value="UniProtKB-EC"/>
</dbReference>
<dbReference type="GO" id="GO:0005524">
    <property type="term" value="F:ATP binding"/>
    <property type="evidence" value="ECO:0007669"/>
    <property type="project" value="UniProtKB-KW"/>
</dbReference>
<dbReference type="InterPro" id="IPR039718">
    <property type="entry name" value="Rrm1"/>
</dbReference>
<evidence type="ECO:0000256" key="8">
    <source>
        <dbReference type="ARBA" id="ARBA00023002"/>
    </source>
</evidence>
<dbReference type="InterPro" id="IPR000788">
    <property type="entry name" value="RNR_lg_C"/>
</dbReference>
<keyword evidence="8" id="KW-0560">Oxidoreductase</keyword>
<keyword evidence="7" id="KW-0651">Protein splicing</keyword>
<dbReference type="InterPro" id="IPR036249">
    <property type="entry name" value="Thioredoxin-like_sf"/>
</dbReference>
<dbReference type="InterPro" id="IPR027434">
    <property type="entry name" value="Homing_endonucl"/>
</dbReference>
<dbReference type="InterPro" id="IPR005144">
    <property type="entry name" value="ATP-cone_dom"/>
</dbReference>
<dbReference type="PROSITE" id="PS51354">
    <property type="entry name" value="GLUTAREDOXIN_2"/>
    <property type="match status" value="1"/>
</dbReference>
<dbReference type="SUPFAM" id="SSF55608">
    <property type="entry name" value="Homing endonucleases"/>
    <property type="match status" value="1"/>
</dbReference>
<name>A0A6C0INP5_9ZZZZ</name>
<dbReference type="SUPFAM" id="SSF51294">
    <property type="entry name" value="Hedgehog/intein (Hint) domain"/>
    <property type="match status" value="1"/>
</dbReference>
<dbReference type="Pfam" id="PF03477">
    <property type="entry name" value="ATP-cone"/>
    <property type="match status" value="1"/>
</dbReference>
<dbReference type="InterPro" id="IPR008926">
    <property type="entry name" value="RNR_R1-su_N"/>
</dbReference>
<dbReference type="SUPFAM" id="SSF52833">
    <property type="entry name" value="Thioredoxin-like"/>
    <property type="match status" value="1"/>
</dbReference>
<evidence type="ECO:0000256" key="3">
    <source>
        <dbReference type="ARBA" id="ARBA00022533"/>
    </source>
</evidence>
<proteinExistence type="inferred from homology"/>